<dbReference type="PANTHER" id="PTHR13621">
    <property type="entry name" value="PROLINE-RICH PROTEIN PRCC"/>
    <property type="match status" value="1"/>
</dbReference>
<dbReference type="GO" id="GO:0005634">
    <property type="term" value="C:nucleus"/>
    <property type="evidence" value="ECO:0007669"/>
    <property type="project" value="TreeGrafter"/>
</dbReference>
<sequence>MLGLGAYGSDSDNSDTEVASSPSKKPNITTTKLSEIPKLSFPKIDDDDESEPRLNLPTASTYSFTSINNDNDANEGESTTQIQRRDWEIKLVEKEKKKLQKNKKKIAAFGGLSSKVFEKEADDDDVIQKPTNRPIFANQSKSALLSSLPPPKTVQKSKPQTSALSFMPSTIKIKPVSKPTASAASSHIVKAKKPDYDEEEEGYSNNFNDFLGLSSVQKKDLLDIRSIPRPEINISNMFLVDEPIGPARPVPMDVEESTSSSSQQPPTKLKRIDDDAAKKLVYKHEVEHWGASNIFANDAVSGMIDVSVDKQLGPNVHQTLLKNMDHRTLASYAAGKELRQQTGGKKEPAQKLAKMKHQITHLASMAVARDDELKAQWAASRESKAASKRKYGF</sequence>
<proteinExistence type="predicted"/>
<reference evidence="3" key="1">
    <citation type="submission" date="2022-11" db="UniProtKB">
        <authorList>
            <consortium name="WormBaseParasite"/>
        </authorList>
    </citation>
    <scope>IDENTIFICATION</scope>
</reference>
<feature type="compositionally biased region" description="Low complexity" evidence="1">
    <location>
        <begin position="257"/>
        <end position="267"/>
    </location>
</feature>
<dbReference type="PANTHER" id="PTHR13621:SF2">
    <property type="entry name" value="PROLINE-RICH PROTEIN PRCC"/>
    <property type="match status" value="1"/>
</dbReference>
<organism evidence="2 3">
    <name type="scientific">Panagrolaimus superbus</name>
    <dbReference type="NCBI Taxonomy" id="310955"/>
    <lineage>
        <taxon>Eukaryota</taxon>
        <taxon>Metazoa</taxon>
        <taxon>Ecdysozoa</taxon>
        <taxon>Nematoda</taxon>
        <taxon>Chromadorea</taxon>
        <taxon>Rhabditida</taxon>
        <taxon>Tylenchina</taxon>
        <taxon>Panagrolaimomorpha</taxon>
        <taxon>Panagrolaimoidea</taxon>
        <taxon>Panagrolaimidae</taxon>
        <taxon>Panagrolaimus</taxon>
    </lineage>
</organism>
<accession>A0A914YE35</accession>
<dbReference type="Pfam" id="PF10253">
    <property type="entry name" value="PRCC"/>
    <property type="match status" value="1"/>
</dbReference>
<dbReference type="WBParaSite" id="PSU_v2.g15678.t1">
    <property type="protein sequence ID" value="PSU_v2.g15678.t1"/>
    <property type="gene ID" value="PSU_v2.g15678"/>
</dbReference>
<feature type="compositionally biased region" description="Polar residues" evidence="1">
    <location>
        <begin position="16"/>
        <end position="33"/>
    </location>
</feature>
<feature type="region of interest" description="Disordered" evidence="1">
    <location>
        <begin position="1"/>
        <end position="81"/>
    </location>
</feature>
<feature type="compositionally biased region" description="Polar residues" evidence="1">
    <location>
        <begin position="57"/>
        <end position="81"/>
    </location>
</feature>
<evidence type="ECO:0000256" key="1">
    <source>
        <dbReference type="SAM" id="MobiDB-lite"/>
    </source>
</evidence>
<feature type="region of interest" description="Disordered" evidence="1">
    <location>
        <begin position="248"/>
        <end position="272"/>
    </location>
</feature>
<name>A0A914YE35_9BILA</name>
<dbReference type="Proteomes" id="UP000887577">
    <property type="component" value="Unplaced"/>
</dbReference>
<evidence type="ECO:0000313" key="3">
    <source>
        <dbReference type="WBParaSite" id="PSU_v2.g15678.t1"/>
    </source>
</evidence>
<keyword evidence="2" id="KW-1185">Reference proteome</keyword>
<dbReference type="InterPro" id="IPR018800">
    <property type="entry name" value="PRCC"/>
</dbReference>
<evidence type="ECO:0000313" key="2">
    <source>
        <dbReference type="Proteomes" id="UP000887577"/>
    </source>
</evidence>
<protein>
    <submittedName>
        <fullName evidence="3">Mitotic checkpoint regulator, MAD2B-interacting-domain-containing protein</fullName>
    </submittedName>
</protein>
<dbReference type="AlphaFoldDB" id="A0A914YE35"/>